<dbReference type="SUPFAM" id="SSF53167">
    <property type="entry name" value="Purine and uridine phosphorylases"/>
    <property type="match status" value="1"/>
</dbReference>
<evidence type="ECO:0000256" key="1">
    <source>
        <dbReference type="HAMAP-Rule" id="MF_01932"/>
    </source>
</evidence>
<comment type="function">
    <text evidence="1">Catalyzes the hydrolysis of the N-glycosidic bond of AMP to form adenine and ribose 5-phosphate. Involved in regulation of AMP concentrations.</text>
</comment>
<dbReference type="InterPro" id="IPR047039">
    <property type="entry name" value="AMN_phosphorylase"/>
</dbReference>
<dbReference type="RefSeq" id="WP_201822833.1">
    <property type="nucleotide sequence ID" value="NZ_JAERRA010000001.1"/>
</dbReference>
<dbReference type="CDD" id="cd17762">
    <property type="entry name" value="AMN"/>
    <property type="match status" value="1"/>
</dbReference>
<evidence type="ECO:0000259" key="4">
    <source>
        <dbReference type="Pfam" id="PF10423"/>
    </source>
</evidence>
<dbReference type="PANTHER" id="PTHR43691:SF6">
    <property type="entry name" value="AMP NUCLEOSIDASE"/>
    <property type="match status" value="1"/>
</dbReference>
<proteinExistence type="inferred from homology"/>
<dbReference type="GO" id="GO:0005829">
    <property type="term" value="C:cytosol"/>
    <property type="evidence" value="ECO:0007669"/>
    <property type="project" value="TreeGrafter"/>
</dbReference>
<dbReference type="AlphaFoldDB" id="A0A9X1BML7"/>
<dbReference type="NCBIfam" id="NF006142">
    <property type="entry name" value="PRK08292.1"/>
    <property type="match status" value="1"/>
</dbReference>
<feature type="domain" description="Nucleoside phosphorylase" evidence="3">
    <location>
        <begin position="323"/>
        <end position="507"/>
    </location>
</feature>
<sequence>MDDTARPSAPASGPPPHVQPAAEPLADAPAWLHFTEPDAALAAVQALYRQALDRLRSALKDYLDGRDPPGRVRACYPALRVQVQSALNEAEAPLSYGVLAGPGVYETSLTRPELFGPYLRRQFELLLRHHGELRRGGLQIGPGREPIPIHFALPEQAHLEGTLDPLRRARLRDVFDLPDLAAMDDGIANGSHEPAPGAPRPLALFTAPRIDYSLHRLRHYTGTLPEHFQNFVLFTNYPFYVDEFIRLGHALMDSPVGEAEPELAERLGLAPGQADDFVAFVEPGNVLHRRRGLTLQPDDFLGQAPPRLPQMPAYHLMRPDRSGITLVNIGVGPSNAKTITDHIAVLRPHAWLMLGHCAGLRTTQQLGDYVLAHGYVREDHVLDEDLPLWVPIPPLAEVQQALEGAVADVTRLHGPALKQIMRTGTVASTDNRNWELLPHPGPERRFSQSRAIALDMESATIAANGFRFRVPYGTLLCVSDKPLHGELKLPGMADAFYRQRVQQHLQIGLRAVERLRAAGSASLHSRKLRSFDEVAFQ</sequence>
<keyword evidence="6" id="KW-1185">Reference proteome</keyword>
<dbReference type="InterPro" id="IPR037109">
    <property type="entry name" value="AMP_N_sf"/>
</dbReference>
<evidence type="ECO:0000313" key="6">
    <source>
        <dbReference type="Proteomes" id="UP000643207"/>
    </source>
</evidence>
<dbReference type="Pfam" id="PF01048">
    <property type="entry name" value="PNP_UDP_1"/>
    <property type="match status" value="1"/>
</dbReference>
<dbReference type="Gene3D" id="3.30.1730.10">
    <property type="entry name" value="AMP nucleoside phosphorylase, N-terminal domain"/>
    <property type="match status" value="1"/>
</dbReference>
<dbReference type="GO" id="GO:0008714">
    <property type="term" value="F:AMP nucleosidase activity"/>
    <property type="evidence" value="ECO:0007669"/>
    <property type="project" value="UniProtKB-UniRule"/>
</dbReference>
<dbReference type="NCBIfam" id="TIGR01717">
    <property type="entry name" value="AMP-nucleosdse"/>
    <property type="match status" value="1"/>
</dbReference>
<dbReference type="InterPro" id="IPR011271">
    <property type="entry name" value="AMP_nucleosidase"/>
</dbReference>
<keyword evidence="1 5" id="KW-0378">Hydrolase</keyword>
<comment type="similarity">
    <text evidence="1">Belongs to the AMP nucleosidase family.</text>
</comment>
<dbReference type="Gene3D" id="3.40.50.1580">
    <property type="entry name" value="Nucleoside phosphorylase domain"/>
    <property type="match status" value="1"/>
</dbReference>
<protein>
    <recommendedName>
        <fullName evidence="1">AMP nucleosidase</fullName>
        <ecNumber evidence="1">3.2.2.4</ecNumber>
    </recommendedName>
</protein>
<dbReference type="InterPro" id="IPR035994">
    <property type="entry name" value="Nucleoside_phosphorylase_sf"/>
</dbReference>
<evidence type="ECO:0000313" key="5">
    <source>
        <dbReference type="EMBL" id="MBL0718305.1"/>
    </source>
</evidence>
<reference evidence="5 6" key="1">
    <citation type="submission" date="2021-01" db="EMBL/GenBank/DDBJ databases">
        <title>Piscinibacter sp. Jin2 Genome sequencing and assembly.</title>
        <authorList>
            <person name="Kim I."/>
        </authorList>
    </citation>
    <scope>NUCLEOTIDE SEQUENCE [LARGE SCALE GENOMIC DNA]</scope>
    <source>
        <strain evidence="5 6">Jin2</strain>
    </source>
</reference>
<dbReference type="GO" id="GO:0009116">
    <property type="term" value="P:nucleoside metabolic process"/>
    <property type="evidence" value="ECO:0007669"/>
    <property type="project" value="InterPro"/>
</dbReference>
<evidence type="ECO:0000256" key="2">
    <source>
        <dbReference type="SAM" id="MobiDB-lite"/>
    </source>
</evidence>
<dbReference type="InterPro" id="IPR018953">
    <property type="entry name" value="AMP_nucleoside_Pase_N"/>
</dbReference>
<keyword evidence="5" id="KW-0326">Glycosidase</keyword>
<dbReference type="EC" id="3.2.2.4" evidence="1"/>
<accession>A0A9X1BML7</accession>
<dbReference type="InterPro" id="IPR000845">
    <property type="entry name" value="Nucleoside_phosphorylase_d"/>
</dbReference>
<name>A0A9X1BML7_9BURK</name>
<dbReference type="Pfam" id="PF10423">
    <property type="entry name" value="AMNp_N"/>
    <property type="match status" value="1"/>
</dbReference>
<dbReference type="EMBL" id="JAERRA010000001">
    <property type="protein sequence ID" value="MBL0718305.1"/>
    <property type="molecule type" value="Genomic_DNA"/>
</dbReference>
<organism evidence="5 6">
    <name type="scientific">Aquariibacter lacus</name>
    <dbReference type="NCBI Taxonomy" id="2801332"/>
    <lineage>
        <taxon>Bacteria</taxon>
        <taxon>Pseudomonadati</taxon>
        <taxon>Pseudomonadota</taxon>
        <taxon>Betaproteobacteria</taxon>
        <taxon>Burkholderiales</taxon>
        <taxon>Sphaerotilaceae</taxon>
        <taxon>Aquariibacter</taxon>
    </lineage>
</organism>
<comment type="catalytic activity">
    <reaction evidence="1">
        <text>AMP + H2O = D-ribose 5-phosphate + adenine</text>
        <dbReference type="Rhea" id="RHEA:20129"/>
        <dbReference type="ChEBI" id="CHEBI:15377"/>
        <dbReference type="ChEBI" id="CHEBI:16708"/>
        <dbReference type="ChEBI" id="CHEBI:78346"/>
        <dbReference type="ChEBI" id="CHEBI:456215"/>
        <dbReference type="EC" id="3.2.2.4"/>
    </reaction>
</comment>
<feature type="region of interest" description="Disordered" evidence="2">
    <location>
        <begin position="1"/>
        <end position="22"/>
    </location>
</feature>
<dbReference type="HAMAP" id="MF_01932">
    <property type="entry name" value="AMP_nucleosidase"/>
    <property type="match status" value="1"/>
</dbReference>
<dbReference type="PANTHER" id="PTHR43691">
    <property type="entry name" value="URIDINE PHOSPHORYLASE"/>
    <property type="match status" value="1"/>
</dbReference>
<comment type="caution">
    <text evidence="5">The sequence shown here is derived from an EMBL/GenBank/DDBJ whole genome shotgun (WGS) entry which is preliminary data.</text>
</comment>
<evidence type="ECO:0000259" key="3">
    <source>
        <dbReference type="Pfam" id="PF01048"/>
    </source>
</evidence>
<gene>
    <name evidence="1" type="primary">amn</name>
    <name evidence="5" type="ORF">JI742_00230</name>
</gene>
<dbReference type="GO" id="GO:0044209">
    <property type="term" value="P:AMP salvage"/>
    <property type="evidence" value="ECO:0007669"/>
    <property type="project" value="InterPro"/>
</dbReference>
<dbReference type="Proteomes" id="UP000643207">
    <property type="component" value="Unassembled WGS sequence"/>
</dbReference>
<feature type="domain" description="AMP nucleoside phosphorylase N-terminal" evidence="4">
    <location>
        <begin position="39"/>
        <end position="198"/>
    </location>
</feature>